<dbReference type="EMBL" id="LKAJ02000001">
    <property type="protein sequence ID" value="MCS5711350.1"/>
    <property type="molecule type" value="Genomic_DNA"/>
</dbReference>
<protein>
    <submittedName>
        <fullName evidence="5">Endonuclease</fullName>
    </submittedName>
</protein>
<dbReference type="Proteomes" id="UP000051497">
    <property type="component" value="Unassembled WGS sequence"/>
</dbReference>
<organism evidence="5 6">
    <name type="scientific">Candidatus Berkiella aquae</name>
    <dbReference type="NCBI Taxonomy" id="295108"/>
    <lineage>
        <taxon>Bacteria</taxon>
        <taxon>Pseudomonadati</taxon>
        <taxon>Pseudomonadota</taxon>
        <taxon>Gammaproteobacteria</taxon>
        <taxon>Candidatus Berkiellales</taxon>
        <taxon>Candidatus Berkiellaceae</taxon>
        <taxon>Candidatus Berkiella</taxon>
    </lineage>
</organism>
<keyword evidence="5" id="KW-0255">Endonuclease</keyword>
<reference evidence="5" key="2">
    <citation type="submission" date="2021-06" db="EMBL/GenBank/DDBJ databases">
        <title>Genomic Description and Analysis of Intracellular Bacteria, Candidatus Berkiella cookevillensis and Candidatus Berkiella aquae.</title>
        <authorList>
            <person name="Kidane D.T."/>
            <person name="Mehari Y.T."/>
            <person name="Rice F.C."/>
            <person name="Arivett B.A."/>
            <person name="Farone A.L."/>
            <person name="Berk S.G."/>
            <person name="Farone M.B."/>
        </authorList>
    </citation>
    <scope>NUCLEOTIDE SEQUENCE</scope>
    <source>
        <strain evidence="5">HT99</strain>
    </source>
</reference>
<sequence length="236" mass="28314">MKLNKQYYFIVLYFIGFMCLCQSSMAAIQNYTEAKYTARRIWQEHRETFYCGCKYNKHGIIDFSSCDFKPKNSRGARYITWEHVVPVSWYGKSLPCWRGEGCTKGKRGRQCCRQKDKKFRQMEADLHNLVPAVEDLNKARQNYRFTDEIVRPSQQFPECGMLIDDEYKQVVPPLHRKGMIARIHLYMSKKYDIPLSKDERKQFLAWHKQYPPSDWEKKWDQKVAAEQGNRNEFIRY</sequence>
<evidence type="ECO:0000313" key="5">
    <source>
        <dbReference type="EMBL" id="MCS5711350.1"/>
    </source>
</evidence>
<keyword evidence="4" id="KW-0732">Signal</keyword>
<keyword evidence="2" id="KW-0540">Nuclease</keyword>
<keyword evidence="3" id="KW-0378">Hydrolase</keyword>
<dbReference type="PANTHER" id="PTHR33607">
    <property type="entry name" value="ENDONUCLEASE-1"/>
    <property type="match status" value="1"/>
</dbReference>
<evidence type="ECO:0000256" key="2">
    <source>
        <dbReference type="ARBA" id="ARBA00022722"/>
    </source>
</evidence>
<dbReference type="PANTHER" id="PTHR33607:SF2">
    <property type="entry name" value="ENDONUCLEASE-1"/>
    <property type="match status" value="1"/>
</dbReference>
<feature type="signal peptide" evidence="4">
    <location>
        <begin position="1"/>
        <end position="26"/>
    </location>
</feature>
<dbReference type="GO" id="GO:0016787">
    <property type="term" value="F:hydrolase activity"/>
    <property type="evidence" value="ECO:0007669"/>
    <property type="project" value="UniProtKB-KW"/>
</dbReference>
<evidence type="ECO:0000313" key="6">
    <source>
        <dbReference type="Proteomes" id="UP000051497"/>
    </source>
</evidence>
<dbReference type="Pfam" id="PF04231">
    <property type="entry name" value="Endonuclease_1"/>
    <property type="match status" value="1"/>
</dbReference>
<comment type="caution">
    <text evidence="5">The sequence shown here is derived from an EMBL/GenBank/DDBJ whole genome shotgun (WGS) entry which is preliminary data.</text>
</comment>
<dbReference type="AlphaFoldDB" id="A0AAE3HXA1"/>
<name>A0AAE3HXA1_9GAMM</name>
<keyword evidence="6" id="KW-1185">Reference proteome</keyword>
<evidence type="ECO:0000256" key="3">
    <source>
        <dbReference type="ARBA" id="ARBA00022801"/>
    </source>
</evidence>
<dbReference type="InterPro" id="IPR007346">
    <property type="entry name" value="Endonuclease-I"/>
</dbReference>
<dbReference type="RefSeq" id="WP_139016615.1">
    <property type="nucleotide sequence ID" value="NZ_LKAJ02000001.1"/>
</dbReference>
<dbReference type="InterPro" id="IPR044925">
    <property type="entry name" value="His-Me_finger_sf"/>
</dbReference>
<accession>A0AAE3HXA1</accession>
<evidence type="ECO:0000256" key="1">
    <source>
        <dbReference type="ARBA" id="ARBA00006429"/>
    </source>
</evidence>
<dbReference type="GO" id="GO:0004519">
    <property type="term" value="F:endonuclease activity"/>
    <property type="evidence" value="ECO:0007669"/>
    <property type="project" value="UniProtKB-KW"/>
</dbReference>
<proteinExistence type="inferred from homology"/>
<evidence type="ECO:0000256" key="4">
    <source>
        <dbReference type="SAM" id="SignalP"/>
    </source>
</evidence>
<reference evidence="5" key="1">
    <citation type="journal article" date="2016" name="Genome Announc.">
        <title>Draft Genome Sequences of Two Novel Amoeba-Resistant Intranuclear Bacteria, 'Candidatus Berkiella cookevillensis' and 'Candidatus Berkiella aquae'.</title>
        <authorList>
            <person name="Mehari Y.T."/>
            <person name="Arivett B.A."/>
            <person name="Farone A.L."/>
            <person name="Gunderson J.H."/>
            <person name="Farone M.B."/>
        </authorList>
    </citation>
    <scope>NUCLEOTIDE SEQUENCE</scope>
    <source>
        <strain evidence="5">HT99</strain>
    </source>
</reference>
<comment type="similarity">
    <text evidence="1">Belongs to the EndA/NucM nuclease family.</text>
</comment>
<gene>
    <name evidence="5" type="ORF">HT99x_007875</name>
</gene>
<feature type="chain" id="PRO_5042261865" evidence="4">
    <location>
        <begin position="27"/>
        <end position="236"/>
    </location>
</feature>
<dbReference type="SUPFAM" id="SSF54060">
    <property type="entry name" value="His-Me finger endonucleases"/>
    <property type="match status" value="1"/>
</dbReference>